<organism evidence="1">
    <name type="scientific">Streptomyces phage Scarif</name>
    <dbReference type="NCBI Taxonomy" id="3158858"/>
    <lineage>
        <taxon>Viruses</taxon>
        <taxon>Duplodnaviria</taxon>
        <taxon>Heunggongvirae</taxon>
        <taxon>Uroviricota</taxon>
        <taxon>Caudoviricetes</taxon>
    </lineage>
</organism>
<accession>A0AAU7GZN2</accession>
<name>A0AAU7GZN2_9CAUD</name>
<proteinExistence type="predicted"/>
<reference evidence="1" key="1">
    <citation type="submission" date="2024-05" db="EMBL/GenBank/DDBJ databases">
        <title>Isolation and characterization of the new Streptomyces phages Kamino, Geonosis, Abafar and Scarif infecting a broad range of host species.</title>
        <authorList>
            <person name="Rackow B."/>
            <person name="Rolland C."/>
            <person name="Mohnen I."/>
            <person name="Wittmann J."/>
            <person name="Muesken M."/>
            <person name="Overmann J."/>
            <person name="Frunzke J."/>
        </authorList>
    </citation>
    <scope>NUCLEOTIDE SEQUENCE</scope>
</reference>
<sequence length="84" mass="10156">MKNMAYNETPTKGTVVHKEILRDFTILFWALSKLDLEMFILHVREFEYLHAIATSSEEPPKDWYEYAERVLEMTENDDFFDFEE</sequence>
<protein>
    <submittedName>
        <fullName evidence="1">Uncharacterized protein</fullName>
    </submittedName>
</protein>
<gene>
    <name evidence="1" type="ORF">Scarif_00034</name>
</gene>
<dbReference type="EMBL" id="PP750868">
    <property type="protein sequence ID" value="XBM95143.1"/>
    <property type="molecule type" value="Genomic_DNA"/>
</dbReference>
<evidence type="ECO:0000313" key="1">
    <source>
        <dbReference type="EMBL" id="XBM95143.1"/>
    </source>
</evidence>